<sequence>MEENMPSKARTAFDANVQDIDKLLEFHAAGGGDQPGRRYGLEVLNKSSIVLITSFWESYCEDLAEEALEVIVEHAPNADALPKEIKKVIAKALKEDKNELAIWRISDDKWRDVLRMNFVELKTERNKTFATPKSFNVNHLFESALGLSDMSSNWKWERMTAVQAAKKLNEFVSMRGDIAHRGSSTSTVKKSQVVDYLKHVKMLAAKTGGAVKKHVKAITGQDLW</sequence>
<evidence type="ECO:0000259" key="1">
    <source>
        <dbReference type="Pfam" id="PF18735"/>
    </source>
</evidence>
<protein>
    <recommendedName>
        <fullName evidence="1">RiboL-PSP-HEPN domain-containing protein</fullName>
    </recommendedName>
</protein>
<feature type="domain" description="RiboL-PSP-HEPN" evidence="1">
    <location>
        <begin position="18"/>
        <end position="207"/>
    </location>
</feature>
<dbReference type="InterPro" id="IPR041519">
    <property type="entry name" value="HEPN_RiboL-PSP"/>
</dbReference>
<dbReference type="RefSeq" id="WP_134256340.1">
    <property type="nucleotide sequence ID" value="NZ_SNSG01000029.1"/>
</dbReference>
<name>A0AAX2RU90_BURCE</name>
<comment type="caution">
    <text evidence="2">The sequence shown here is derived from an EMBL/GenBank/DDBJ whole genome shotgun (WGS) entry which is preliminary data.</text>
</comment>
<evidence type="ECO:0000313" key="2">
    <source>
        <dbReference type="EMBL" id="TEU50379.1"/>
    </source>
</evidence>
<organism evidence="2 3">
    <name type="scientific">Burkholderia cepacia</name>
    <name type="common">Pseudomonas cepacia</name>
    <dbReference type="NCBI Taxonomy" id="292"/>
    <lineage>
        <taxon>Bacteria</taxon>
        <taxon>Pseudomonadati</taxon>
        <taxon>Pseudomonadota</taxon>
        <taxon>Betaproteobacteria</taxon>
        <taxon>Burkholderiales</taxon>
        <taxon>Burkholderiaceae</taxon>
        <taxon>Burkholderia</taxon>
        <taxon>Burkholderia cepacia complex</taxon>
    </lineage>
</organism>
<dbReference type="Proteomes" id="UP000298234">
    <property type="component" value="Unassembled WGS sequence"/>
</dbReference>
<dbReference type="Pfam" id="PF18735">
    <property type="entry name" value="HEPN_RiboL-PSP"/>
    <property type="match status" value="1"/>
</dbReference>
<dbReference type="AlphaFoldDB" id="A0AAX2RU90"/>
<evidence type="ECO:0000313" key="3">
    <source>
        <dbReference type="Proteomes" id="UP000298234"/>
    </source>
</evidence>
<gene>
    <name evidence="2" type="ORF">E3D37_11005</name>
</gene>
<dbReference type="EMBL" id="SNSQ01000010">
    <property type="protein sequence ID" value="TEU50379.1"/>
    <property type="molecule type" value="Genomic_DNA"/>
</dbReference>
<proteinExistence type="predicted"/>
<accession>A0AAX2RU90</accession>
<reference evidence="2 3" key="1">
    <citation type="submission" date="2019-03" db="EMBL/GenBank/DDBJ databases">
        <title>Burkholderia cepacia outbreak.</title>
        <authorList>
            <person name="Farzana R."/>
            <person name="Walsh T.R."/>
        </authorList>
    </citation>
    <scope>NUCLEOTIDE SEQUENCE [LARGE SCALE GENOMIC DNA]</scope>
    <source>
        <strain evidence="3">d13</strain>
    </source>
</reference>